<dbReference type="AlphaFoldDB" id="A0A0S6UAR0"/>
<dbReference type="GO" id="GO:0016791">
    <property type="term" value="F:phosphatase activity"/>
    <property type="evidence" value="ECO:0007669"/>
    <property type="project" value="TreeGrafter"/>
</dbReference>
<dbReference type="InterPro" id="IPR036412">
    <property type="entry name" value="HAD-like_sf"/>
</dbReference>
<keyword evidence="1" id="KW-0378">Hydrolase</keyword>
<dbReference type="GO" id="GO:0005829">
    <property type="term" value="C:cytosol"/>
    <property type="evidence" value="ECO:0007669"/>
    <property type="project" value="TreeGrafter"/>
</dbReference>
<evidence type="ECO:0000313" key="1">
    <source>
        <dbReference type="EMBL" id="GAF26042.1"/>
    </source>
</evidence>
<dbReference type="PANTHER" id="PTHR10000">
    <property type="entry name" value="PHOSPHOSERINE PHOSPHATASE"/>
    <property type="match status" value="1"/>
</dbReference>
<gene>
    <name evidence="1" type="ORF">MTY_1379</name>
</gene>
<dbReference type="Pfam" id="PF08282">
    <property type="entry name" value="Hydrolase_3"/>
    <property type="match status" value="1"/>
</dbReference>
<protein>
    <submittedName>
        <fullName evidence="1">Predicted hydrolases of the HAD superfamily</fullName>
    </submittedName>
</protein>
<accession>A0A0S6UAR0</accession>
<dbReference type="PROSITE" id="PS01228">
    <property type="entry name" value="COF_1"/>
    <property type="match status" value="1"/>
</dbReference>
<dbReference type="SFLD" id="SFLDG01140">
    <property type="entry name" value="C2.B:_Phosphomannomutase_and_P"/>
    <property type="match status" value="1"/>
</dbReference>
<name>A0A0S6UAR0_NEOTH</name>
<dbReference type="NCBIfam" id="TIGR00099">
    <property type="entry name" value="Cof-subfamily"/>
    <property type="match status" value="1"/>
</dbReference>
<dbReference type="SFLD" id="SFLDS00003">
    <property type="entry name" value="Haloacid_Dehalogenase"/>
    <property type="match status" value="1"/>
</dbReference>
<dbReference type="SUPFAM" id="SSF56784">
    <property type="entry name" value="HAD-like"/>
    <property type="match status" value="1"/>
</dbReference>
<dbReference type="CDD" id="cd07516">
    <property type="entry name" value="HAD_Pase"/>
    <property type="match status" value="1"/>
</dbReference>
<reference evidence="1" key="1">
    <citation type="journal article" date="2014" name="Gene">
        <title>Genome-guided analysis of transformation efficiency and carbon dioxide assimilation by Moorella thermoacetica Y72.</title>
        <authorList>
            <person name="Tsukahara K."/>
            <person name="Kita A."/>
            <person name="Nakashimada Y."/>
            <person name="Hoshino T."/>
            <person name="Murakami K."/>
        </authorList>
    </citation>
    <scope>NUCLEOTIDE SEQUENCE [LARGE SCALE GENOMIC DNA]</scope>
    <source>
        <strain evidence="1">Y72</strain>
    </source>
</reference>
<dbReference type="InterPro" id="IPR006379">
    <property type="entry name" value="HAD-SF_hydro_IIB"/>
</dbReference>
<dbReference type="PANTHER" id="PTHR10000:SF8">
    <property type="entry name" value="HAD SUPERFAMILY HYDROLASE-LIKE, TYPE 3"/>
    <property type="match status" value="1"/>
</dbReference>
<organism evidence="1">
    <name type="scientific">Moorella thermoacetica Y72</name>
    <dbReference type="NCBI Taxonomy" id="1325331"/>
    <lineage>
        <taxon>Bacteria</taxon>
        <taxon>Bacillati</taxon>
        <taxon>Bacillota</taxon>
        <taxon>Clostridia</taxon>
        <taxon>Neomoorellales</taxon>
        <taxon>Neomoorellaceae</taxon>
        <taxon>Neomoorella</taxon>
    </lineage>
</organism>
<dbReference type="InterPro" id="IPR023214">
    <property type="entry name" value="HAD_sf"/>
</dbReference>
<proteinExistence type="predicted"/>
<sequence>MMGKIRLVALDLDGTLLTDDIVIEPRAREAIRKVKEKGITVTLATGRMFSSARPYAVELGLELPLIVYHGAQVRHSTTGEILFERTLPVPLALRLIKNIKEFGYPYNVYLDDRLYVESIQAENEEYAWRAGVDLHRVEDMLTFLEQQPKGPLKIVALHDGPALDPLEAAIRREAGSGIYITRSMPTYLELLNPEVNKARGLQALAELEGISPEEIMVCGDSYNDVQMFRYAGLAVAMANAPEKVRAEADYVTGSNNDGGVAQALEKFVLGDGA</sequence>
<dbReference type="Gene3D" id="3.40.50.1000">
    <property type="entry name" value="HAD superfamily/HAD-like"/>
    <property type="match status" value="1"/>
</dbReference>
<dbReference type="SFLD" id="SFLDG01144">
    <property type="entry name" value="C2.B.4:_PGP_Like"/>
    <property type="match status" value="1"/>
</dbReference>
<dbReference type="NCBIfam" id="TIGR01484">
    <property type="entry name" value="HAD-SF-IIB"/>
    <property type="match status" value="1"/>
</dbReference>
<dbReference type="Proteomes" id="UP000063718">
    <property type="component" value="Unassembled WGS sequence"/>
</dbReference>
<dbReference type="EMBL" id="DF238840">
    <property type="protein sequence ID" value="GAF26042.1"/>
    <property type="molecule type" value="Genomic_DNA"/>
</dbReference>
<dbReference type="GO" id="GO:0000287">
    <property type="term" value="F:magnesium ion binding"/>
    <property type="evidence" value="ECO:0007669"/>
    <property type="project" value="TreeGrafter"/>
</dbReference>
<dbReference type="Gene3D" id="3.30.1240.10">
    <property type="match status" value="1"/>
</dbReference>
<dbReference type="InterPro" id="IPR000150">
    <property type="entry name" value="Cof"/>
</dbReference>